<keyword evidence="2" id="KW-1185">Reference proteome</keyword>
<dbReference type="EMBL" id="JBJHZY010000001">
    <property type="protein sequence ID" value="MFL0266527.1"/>
    <property type="molecule type" value="Genomic_DNA"/>
</dbReference>
<gene>
    <name evidence="1" type="ORF">ACJDUH_00340</name>
</gene>
<protein>
    <submittedName>
        <fullName evidence="1">Uncharacterized protein</fullName>
    </submittedName>
</protein>
<dbReference type="RefSeq" id="WP_406763157.1">
    <property type="nucleotide sequence ID" value="NZ_JBJHZY010000001.1"/>
</dbReference>
<evidence type="ECO:0000313" key="2">
    <source>
        <dbReference type="Proteomes" id="UP001623661"/>
    </source>
</evidence>
<comment type="caution">
    <text evidence="1">The sequence shown here is derived from an EMBL/GenBank/DDBJ whole genome shotgun (WGS) entry which is preliminary data.</text>
</comment>
<dbReference type="Proteomes" id="UP001623661">
    <property type="component" value="Unassembled WGS sequence"/>
</dbReference>
<name>A0ABW8TLG0_9CLOT</name>
<organism evidence="1 2">
    <name type="scientific">Candidatus Clostridium radicumherbarum</name>
    <dbReference type="NCBI Taxonomy" id="3381662"/>
    <lineage>
        <taxon>Bacteria</taxon>
        <taxon>Bacillati</taxon>
        <taxon>Bacillota</taxon>
        <taxon>Clostridia</taxon>
        <taxon>Eubacteriales</taxon>
        <taxon>Clostridiaceae</taxon>
        <taxon>Clostridium</taxon>
    </lineage>
</organism>
<sequence length="333" mass="38395">MYGQLINSSGDVKNRIFIEDIKSNKSSIIMNEGESVNKIVEYGNSVYGCISTYDSLSSKGSVIIYVIEEFVEKIVKPIDKELNYRINGNKKKYKYVISNWEKTKVLINEGKVEKINFVHFDERTIDARVKGIECPEAYIFPELINFNILSNIENPKRASLIEFSVNKWTCAKNNSQYVCLEFQKLIEMVISNVECVGGFITIDTMAAYCSFSAHERYVGLGYMNASENFDKYFRGYSWGNYLSKKHVELLGGIEKIKKEAPVYLVKTLSDDGAYLQLTEKAEEVSDEDLRKLKRYFQKILPKASLMFFSSEASLRRMIIDEDDELVYLENMKK</sequence>
<accession>A0ABW8TLG0</accession>
<reference evidence="1 2" key="1">
    <citation type="submission" date="2024-11" db="EMBL/GenBank/DDBJ databases">
        <authorList>
            <person name="Heng Y.C."/>
            <person name="Lim A.C.H."/>
            <person name="Lee J.K.Y."/>
            <person name="Kittelmann S."/>
        </authorList>
    </citation>
    <scope>NUCLEOTIDE SEQUENCE [LARGE SCALE GENOMIC DNA]</scope>
    <source>
        <strain evidence="1 2">WILCCON 0202</strain>
    </source>
</reference>
<evidence type="ECO:0000313" key="1">
    <source>
        <dbReference type="EMBL" id="MFL0266527.1"/>
    </source>
</evidence>
<proteinExistence type="predicted"/>